<evidence type="ECO:0000259" key="1">
    <source>
        <dbReference type="PROSITE" id="PS50821"/>
    </source>
</evidence>
<dbReference type="AlphaFoldDB" id="A0A238BNL7"/>
<dbReference type="Proteomes" id="UP000242913">
    <property type="component" value="Unassembled WGS sequence"/>
</dbReference>
<dbReference type="InterPro" id="IPR036397">
    <property type="entry name" value="RNaseH_sf"/>
</dbReference>
<protein>
    <submittedName>
        <fullName evidence="3">Piwi domain protein</fullName>
    </submittedName>
</protein>
<keyword evidence="4" id="KW-1185">Reference proteome</keyword>
<dbReference type="SUPFAM" id="SSF101690">
    <property type="entry name" value="PAZ domain"/>
    <property type="match status" value="1"/>
</dbReference>
<dbReference type="InterPro" id="IPR003165">
    <property type="entry name" value="Piwi"/>
</dbReference>
<dbReference type="CDD" id="cd02846">
    <property type="entry name" value="PAZ_argonaute_like"/>
    <property type="match status" value="1"/>
</dbReference>
<dbReference type="SMART" id="SM00950">
    <property type="entry name" value="Piwi"/>
    <property type="match status" value="1"/>
</dbReference>
<dbReference type="PANTHER" id="PTHR22891">
    <property type="entry name" value="EUKARYOTIC TRANSLATION INITIATION FACTOR 2C"/>
    <property type="match status" value="1"/>
</dbReference>
<dbReference type="InterPro" id="IPR012337">
    <property type="entry name" value="RNaseH-like_sf"/>
</dbReference>
<reference evidence="3 4" key="1">
    <citation type="submission" date="2015-12" db="EMBL/GenBank/DDBJ databases">
        <title>Draft genome of the nematode, Onchocerca flexuosa.</title>
        <authorList>
            <person name="Mitreva M."/>
        </authorList>
    </citation>
    <scope>NUCLEOTIDE SEQUENCE [LARGE SCALE GENOMIC DNA]</scope>
    <source>
        <strain evidence="3">Red Deer</strain>
    </source>
</reference>
<dbReference type="OrthoDB" id="10252740at2759"/>
<accession>A0A238BNL7</accession>
<proteinExistence type="predicted"/>
<dbReference type="InterPro" id="IPR036085">
    <property type="entry name" value="PAZ_dom_sf"/>
</dbReference>
<feature type="domain" description="Piwi" evidence="2">
    <location>
        <begin position="507"/>
        <end position="778"/>
    </location>
</feature>
<feature type="domain" description="PAZ" evidence="1">
    <location>
        <begin position="279"/>
        <end position="416"/>
    </location>
</feature>
<gene>
    <name evidence="3" type="ORF">X798_06777</name>
</gene>
<dbReference type="PROSITE" id="PS50821">
    <property type="entry name" value="PAZ"/>
    <property type="match status" value="1"/>
</dbReference>
<dbReference type="EMBL" id="KZ270166">
    <property type="protein sequence ID" value="OZC06235.1"/>
    <property type="molecule type" value="Genomic_DNA"/>
</dbReference>
<dbReference type="PROSITE" id="PS50822">
    <property type="entry name" value="PIWI"/>
    <property type="match status" value="1"/>
</dbReference>
<dbReference type="Gene3D" id="2.170.260.10">
    <property type="entry name" value="paz domain"/>
    <property type="match status" value="1"/>
</dbReference>
<dbReference type="Pfam" id="PF02170">
    <property type="entry name" value="PAZ"/>
    <property type="match status" value="1"/>
</dbReference>
<evidence type="ECO:0000259" key="2">
    <source>
        <dbReference type="PROSITE" id="PS50822"/>
    </source>
</evidence>
<dbReference type="Gene3D" id="3.40.50.2300">
    <property type="match status" value="1"/>
</dbReference>
<dbReference type="Gene3D" id="3.30.420.10">
    <property type="entry name" value="Ribonuclease H-like superfamily/Ribonuclease H"/>
    <property type="match status" value="1"/>
</dbReference>
<name>A0A238BNL7_9BILA</name>
<dbReference type="GO" id="GO:0003723">
    <property type="term" value="F:RNA binding"/>
    <property type="evidence" value="ECO:0007669"/>
    <property type="project" value="InterPro"/>
</dbReference>
<dbReference type="SUPFAM" id="SSF53098">
    <property type="entry name" value="Ribonuclease H-like"/>
    <property type="match status" value="1"/>
</dbReference>
<organism evidence="3 4">
    <name type="scientific">Onchocerca flexuosa</name>
    <dbReference type="NCBI Taxonomy" id="387005"/>
    <lineage>
        <taxon>Eukaryota</taxon>
        <taxon>Metazoa</taxon>
        <taxon>Ecdysozoa</taxon>
        <taxon>Nematoda</taxon>
        <taxon>Chromadorea</taxon>
        <taxon>Rhabditida</taxon>
        <taxon>Spirurina</taxon>
        <taxon>Spiruromorpha</taxon>
        <taxon>Filarioidea</taxon>
        <taxon>Onchocercidae</taxon>
        <taxon>Onchocerca</taxon>
    </lineage>
</organism>
<dbReference type="InterPro" id="IPR003100">
    <property type="entry name" value="PAZ_dom"/>
</dbReference>
<sequence length="778" mass="89673">MDVHVVEEFPEGINQKRRLLVEVEDMTSIMSSFLRMDVSSQESKEAGGNTLPIMSSLLQRFDYGKVGAKIPLIANYYEIKINHKIYVHRYEVIIKDPAKDRPLDRDVCRSQFWEMAGNDLETFGKLENLIYNDVNCLWVKEKLNLPNDIGRKKIVKTTSRGDERVAYIVEMKYVNYFLVDLAMDFDDSRNVSIQFLNALLTQNIRCPLRSISNKYYPFGRSIYIISDQNRKWKIPVGGGIEAWTGLHGSVKIDSVGHALFNADISSCAFFKIRISLIDFFLEVLNEFRSRRPSEYTVDELRQANKIAMNESQRKSLKKALTGVYVRLTYGPERNRLKDYKFVDVGQPANVVSVLMYCRFLHKNPNDPDDQGNEVTVEEYFAQYKEIRLNFPHLPVIQIGPRQKKIFVPMELLIIADKPQKVKRELSDFEKAKLIRGAVMEPEMRKERICSIIEDQKLDGDIFLQNFGVWISPEMIHLEGRVLKPPKLELNVNFFFFFFAFLILTRIIKTVCDLEEGIACQVIRARTFRNVSSRPETNVTAHNIILKMNTKLGGVNNKVHQDYNIIKTDLLLFPSWPKFSDRDDPTIFIGVDITHPRPGKLGYSIASVVGSTNLDATRYEASIKVQHPKMERIVYFVEALRERLLAFYKLVGTAPKHIIIYRDGISETEFLNTLKEEIASVKTACKKLDPEYSPTLAYVVVQKRHHTRFFIDPAGAAKFQNIRESKANIPPGTVVDTCVTSSKLFDFFLCSHFGSIGTSRPSHYYVLYDSWNLTSDEWQ</sequence>
<evidence type="ECO:0000313" key="3">
    <source>
        <dbReference type="EMBL" id="OZC06235.1"/>
    </source>
</evidence>
<evidence type="ECO:0000313" key="4">
    <source>
        <dbReference type="Proteomes" id="UP000242913"/>
    </source>
</evidence>
<dbReference type="Pfam" id="PF02171">
    <property type="entry name" value="Piwi"/>
    <property type="match status" value="1"/>
</dbReference>